<dbReference type="InterPro" id="IPR044898">
    <property type="entry name" value="CDI_dom_sf"/>
</dbReference>
<organism evidence="5">
    <name type="scientific">Chlorella variabilis</name>
    <name type="common">Green alga</name>
    <dbReference type="NCBI Taxonomy" id="554065"/>
    <lineage>
        <taxon>Eukaryota</taxon>
        <taxon>Viridiplantae</taxon>
        <taxon>Chlorophyta</taxon>
        <taxon>core chlorophytes</taxon>
        <taxon>Trebouxiophyceae</taxon>
        <taxon>Chlorellales</taxon>
        <taxon>Chlorellaceae</taxon>
        <taxon>Chlorella clade</taxon>
        <taxon>Chlorella</taxon>
    </lineage>
</organism>
<sequence>MPAHLDSGASLSCESAPWSEVMLATPCKRAKRTPLPDATPAPPLKLAPFAGAIPAAGCAPASAAADATQSDREAADAACSPRGAGRKLFPRSTATPVAAKQMQPEEAAANPSLSPGAPLATPPPPPAGAAAGCFMLPRKPTARRLFDDEEPVQAQQAQKATNDFLAELEKQGRDRFAERWGFDVKLGQPLPNHSRYQWEAVTCT</sequence>
<feature type="region of interest" description="Disordered" evidence="2">
    <location>
        <begin position="73"/>
        <end position="133"/>
    </location>
</feature>
<dbReference type="RefSeq" id="XP_005851413.1">
    <property type="nucleotide sequence ID" value="XM_005851351.1"/>
</dbReference>
<dbReference type="InterPro" id="IPR003175">
    <property type="entry name" value="CDI_dom"/>
</dbReference>
<dbReference type="EMBL" id="GL433836">
    <property type="protein sequence ID" value="EFN59311.1"/>
    <property type="molecule type" value="Genomic_DNA"/>
</dbReference>
<name>E1Z491_CHLVA</name>
<evidence type="ECO:0000259" key="3">
    <source>
        <dbReference type="Pfam" id="PF02234"/>
    </source>
</evidence>
<dbReference type="GO" id="GO:0004861">
    <property type="term" value="F:cyclin-dependent protein serine/threonine kinase inhibitor activity"/>
    <property type="evidence" value="ECO:0007669"/>
    <property type="project" value="InterPro"/>
</dbReference>
<keyword evidence="5" id="KW-1185">Reference proteome</keyword>
<keyword evidence="1" id="KW-0649">Protein kinase inhibitor</keyword>
<accession>E1Z491</accession>
<dbReference type="GO" id="GO:0005634">
    <property type="term" value="C:nucleus"/>
    <property type="evidence" value="ECO:0007669"/>
    <property type="project" value="InterPro"/>
</dbReference>
<evidence type="ECO:0000256" key="2">
    <source>
        <dbReference type="SAM" id="MobiDB-lite"/>
    </source>
</evidence>
<feature type="domain" description="Cyclin-dependent kinase inhibitor" evidence="3">
    <location>
        <begin position="160"/>
        <end position="201"/>
    </location>
</feature>
<evidence type="ECO:0000313" key="5">
    <source>
        <dbReference type="Proteomes" id="UP000008141"/>
    </source>
</evidence>
<dbReference type="GeneID" id="17358455"/>
<protein>
    <submittedName>
        <fullName evidence="4">Expressed protein</fullName>
    </submittedName>
</protein>
<dbReference type="Gene3D" id="4.10.365.10">
    <property type="entry name" value="p27"/>
    <property type="match status" value="1"/>
</dbReference>
<evidence type="ECO:0000256" key="1">
    <source>
        <dbReference type="ARBA" id="ARBA00023013"/>
    </source>
</evidence>
<dbReference type="GO" id="GO:0051726">
    <property type="term" value="P:regulation of cell cycle"/>
    <property type="evidence" value="ECO:0007669"/>
    <property type="project" value="InterPro"/>
</dbReference>
<proteinExistence type="predicted"/>
<gene>
    <name evidence="4" type="ORF">CHLNCDRAFT_56669</name>
</gene>
<dbReference type="OrthoDB" id="10642411at2759"/>
<dbReference type="AlphaFoldDB" id="E1Z491"/>
<evidence type="ECO:0000313" key="4">
    <source>
        <dbReference type="EMBL" id="EFN59311.1"/>
    </source>
</evidence>
<reference evidence="4 5" key="1">
    <citation type="journal article" date="2010" name="Plant Cell">
        <title>The Chlorella variabilis NC64A genome reveals adaptation to photosymbiosis, coevolution with viruses, and cryptic sex.</title>
        <authorList>
            <person name="Blanc G."/>
            <person name="Duncan G."/>
            <person name="Agarkova I."/>
            <person name="Borodovsky M."/>
            <person name="Gurnon J."/>
            <person name="Kuo A."/>
            <person name="Lindquist E."/>
            <person name="Lucas S."/>
            <person name="Pangilinan J."/>
            <person name="Polle J."/>
            <person name="Salamov A."/>
            <person name="Terry A."/>
            <person name="Yamada T."/>
            <person name="Dunigan D.D."/>
            <person name="Grigoriev I.V."/>
            <person name="Claverie J.M."/>
            <person name="Van Etten J.L."/>
        </authorList>
    </citation>
    <scope>NUCLEOTIDE SEQUENCE [LARGE SCALE GENOMIC DNA]</scope>
    <source>
        <strain evidence="4 5">NC64A</strain>
    </source>
</reference>
<dbReference type="KEGG" id="cvr:CHLNCDRAFT_56669"/>
<dbReference type="InParanoid" id="E1Z491"/>
<dbReference type="Pfam" id="PF02234">
    <property type="entry name" value="CDI"/>
    <property type="match status" value="1"/>
</dbReference>
<dbReference type="Proteomes" id="UP000008141">
    <property type="component" value="Unassembled WGS sequence"/>
</dbReference>